<evidence type="ECO:0000256" key="1">
    <source>
        <dbReference type="ARBA" id="ARBA00022598"/>
    </source>
</evidence>
<evidence type="ECO:0000313" key="6">
    <source>
        <dbReference type="Proteomes" id="UP001460072"/>
    </source>
</evidence>
<dbReference type="InterPro" id="IPR020845">
    <property type="entry name" value="AMP-binding_CS"/>
</dbReference>
<name>A0ABU9N8H2_9FLAO</name>
<gene>
    <name evidence="5" type="ORF">WFZ85_13285</name>
</gene>
<keyword evidence="6" id="KW-1185">Reference proteome</keyword>
<dbReference type="Pfam" id="PF00501">
    <property type="entry name" value="AMP-binding"/>
    <property type="match status" value="1"/>
</dbReference>
<dbReference type="EMBL" id="JBCGDO010000021">
    <property type="protein sequence ID" value="MEM0543591.1"/>
    <property type="molecule type" value="Genomic_DNA"/>
</dbReference>
<dbReference type="PANTHER" id="PTHR43352">
    <property type="entry name" value="ACETYL-COA SYNTHETASE"/>
    <property type="match status" value="1"/>
</dbReference>
<dbReference type="InterPro" id="IPR000873">
    <property type="entry name" value="AMP-dep_synth/lig_dom"/>
</dbReference>
<keyword evidence="2" id="KW-0812">Transmembrane</keyword>
<dbReference type="InterPro" id="IPR045851">
    <property type="entry name" value="AMP-bd_C_sf"/>
</dbReference>
<keyword evidence="2" id="KW-0472">Membrane</keyword>
<evidence type="ECO:0000313" key="5">
    <source>
        <dbReference type="EMBL" id="MEM0543591.1"/>
    </source>
</evidence>
<organism evidence="5 6">
    <name type="scientific">Flavobacterium aureirubrum</name>
    <dbReference type="NCBI Taxonomy" id="3133147"/>
    <lineage>
        <taxon>Bacteria</taxon>
        <taxon>Pseudomonadati</taxon>
        <taxon>Bacteroidota</taxon>
        <taxon>Flavobacteriia</taxon>
        <taxon>Flavobacteriales</taxon>
        <taxon>Flavobacteriaceae</taxon>
        <taxon>Flavobacterium</taxon>
    </lineage>
</organism>
<comment type="caution">
    <text evidence="5">The sequence shown here is derived from an EMBL/GenBank/DDBJ whole genome shotgun (WGS) entry which is preliminary data.</text>
</comment>
<dbReference type="PANTHER" id="PTHR43352:SF1">
    <property type="entry name" value="ANTHRANILATE--COA LIGASE"/>
    <property type="match status" value="1"/>
</dbReference>
<dbReference type="Pfam" id="PF13193">
    <property type="entry name" value="AMP-binding_C"/>
    <property type="match status" value="1"/>
</dbReference>
<evidence type="ECO:0000256" key="2">
    <source>
        <dbReference type="SAM" id="Phobius"/>
    </source>
</evidence>
<keyword evidence="1" id="KW-0436">Ligase</keyword>
<feature type="domain" description="AMP-dependent synthetase/ligase" evidence="3">
    <location>
        <begin position="57"/>
        <end position="400"/>
    </location>
</feature>
<feature type="domain" description="AMP-binding enzyme C-terminal" evidence="4">
    <location>
        <begin position="456"/>
        <end position="534"/>
    </location>
</feature>
<evidence type="ECO:0000259" key="3">
    <source>
        <dbReference type="Pfam" id="PF00501"/>
    </source>
</evidence>
<reference evidence="5 6" key="1">
    <citation type="submission" date="2024-03" db="EMBL/GenBank/DDBJ databases">
        <title>Two novel species of the genus Flavobacterium exhibiting potentially degradation of complex polysaccharides.</title>
        <authorList>
            <person name="Lian X."/>
        </authorList>
    </citation>
    <scope>NUCLEOTIDE SEQUENCE [LARGE SCALE GENOMIC DNA]</scope>
    <source>
        <strain evidence="6">j3</strain>
    </source>
</reference>
<dbReference type="Gene3D" id="3.30.300.30">
    <property type="match status" value="1"/>
</dbReference>
<sequence length="542" mass="60737">MKHYEDNFAHNNLPNQDLQPDYTFLDLPQFSHSDPEISGLNCVHRLLDFHIENGNGNNICIRTFTETWTHQDLYEKANQIAHVLVDDLGLKSGNRVLIRSANNPMMVACWFAILKAGGIVVATMPLLRSKELTTIINCAEISHAICDSELSEEMNLVKSDFLQEVSFFRNGSVRKFGDSGLEQLMATKPITFDNFHSKADSVALIGFTSGTTGLPKMTAHYHKDLLNICEAFPNYSLQPKQNDVFTGSPPIGFTFGLGGLVLFPMYFGASTFLIEKPSPDLLLQAIQDYKITVCFTAPTAWRIITTKVNEFDISSLRKCVSAGETLPLKVWQDWYETTGLKIIDGIGATELLHIFISSNETNIKPGATGLAITGYEAKIIDTNGNEVPRNQAGKLAVRGITGCKYLNREEKQKEYVENGWNITGDIFRQDEDGYFWFVARGDDMIISAGYNIAAIEVESVLLTHEAILECAVVGLPDEERGMLVCAHIVLKEQSNATENMKNHIQHWFKQVAAPYKYPRVIYFVETLPKTETGKIQRFKLKN</sequence>
<evidence type="ECO:0000259" key="4">
    <source>
        <dbReference type="Pfam" id="PF13193"/>
    </source>
</evidence>
<accession>A0ABU9N8H2</accession>
<proteinExistence type="predicted"/>
<dbReference type="InterPro" id="IPR025110">
    <property type="entry name" value="AMP-bd_C"/>
</dbReference>
<dbReference type="InterPro" id="IPR042099">
    <property type="entry name" value="ANL_N_sf"/>
</dbReference>
<feature type="transmembrane region" description="Helical" evidence="2">
    <location>
        <begin position="105"/>
        <end position="127"/>
    </location>
</feature>
<dbReference type="RefSeq" id="WP_342696782.1">
    <property type="nucleotide sequence ID" value="NZ_JBCGDO010000021.1"/>
</dbReference>
<protein>
    <submittedName>
        <fullName evidence="5">AMP-binding protein</fullName>
    </submittedName>
</protein>
<dbReference type="SUPFAM" id="SSF56801">
    <property type="entry name" value="Acetyl-CoA synthetase-like"/>
    <property type="match status" value="1"/>
</dbReference>
<dbReference type="PROSITE" id="PS00455">
    <property type="entry name" value="AMP_BINDING"/>
    <property type="match status" value="1"/>
</dbReference>
<keyword evidence="2" id="KW-1133">Transmembrane helix</keyword>
<dbReference type="Gene3D" id="3.40.50.12780">
    <property type="entry name" value="N-terminal domain of ligase-like"/>
    <property type="match status" value="1"/>
</dbReference>
<dbReference type="Proteomes" id="UP001460072">
    <property type="component" value="Unassembled WGS sequence"/>
</dbReference>